<organism evidence="1 2">
    <name type="scientific">Nocardiopsis mwathae</name>
    <dbReference type="NCBI Taxonomy" id="1472723"/>
    <lineage>
        <taxon>Bacteria</taxon>
        <taxon>Bacillati</taxon>
        <taxon>Actinomycetota</taxon>
        <taxon>Actinomycetes</taxon>
        <taxon>Streptosporangiales</taxon>
        <taxon>Nocardiopsidaceae</taxon>
        <taxon>Nocardiopsis</taxon>
    </lineage>
</organism>
<dbReference type="RefSeq" id="WP_184074606.1">
    <property type="nucleotide sequence ID" value="NZ_JACHDS010000001.1"/>
</dbReference>
<comment type="caution">
    <text evidence="1">The sequence shown here is derived from an EMBL/GenBank/DDBJ whole genome shotgun (WGS) entry which is preliminary data.</text>
</comment>
<evidence type="ECO:0000313" key="2">
    <source>
        <dbReference type="Proteomes" id="UP000546642"/>
    </source>
</evidence>
<gene>
    <name evidence="1" type="ORF">HNR23_001373</name>
</gene>
<reference evidence="1 2" key="1">
    <citation type="submission" date="2020-08" db="EMBL/GenBank/DDBJ databases">
        <title>Sequencing the genomes of 1000 actinobacteria strains.</title>
        <authorList>
            <person name="Klenk H.-P."/>
        </authorList>
    </citation>
    <scope>NUCLEOTIDE SEQUENCE [LARGE SCALE GENOMIC DNA]</scope>
    <source>
        <strain evidence="1 2">DSM 46659</strain>
    </source>
</reference>
<accession>A0A7W9YFP1</accession>
<protein>
    <submittedName>
        <fullName evidence="1">Uncharacterized protein</fullName>
    </submittedName>
</protein>
<evidence type="ECO:0000313" key="1">
    <source>
        <dbReference type="EMBL" id="MBB6171313.1"/>
    </source>
</evidence>
<sequence length="81" mass="9027">MQDTNPLDSVPVYQPPAASDRPRAFYVDCWDDDAEEFVHTYYGVTSPAGGGIARPLTGRDLFSFQDPELFADRRGGVLVWC</sequence>
<dbReference type="EMBL" id="JACHDS010000001">
    <property type="protein sequence ID" value="MBB6171313.1"/>
    <property type="molecule type" value="Genomic_DNA"/>
</dbReference>
<proteinExistence type="predicted"/>
<dbReference type="AlphaFoldDB" id="A0A7W9YFP1"/>
<name>A0A7W9YFP1_9ACTN</name>
<dbReference type="Proteomes" id="UP000546642">
    <property type="component" value="Unassembled WGS sequence"/>
</dbReference>
<keyword evidence="2" id="KW-1185">Reference proteome</keyword>